<dbReference type="OrthoDB" id="2789810at2759"/>
<dbReference type="SUPFAM" id="SSF52047">
    <property type="entry name" value="RNI-like"/>
    <property type="match status" value="1"/>
</dbReference>
<dbReference type="InterPro" id="IPR032675">
    <property type="entry name" value="LRR_dom_sf"/>
</dbReference>
<organism evidence="1 2">
    <name type="scientific">Gymnopus androsaceus JB14</name>
    <dbReference type="NCBI Taxonomy" id="1447944"/>
    <lineage>
        <taxon>Eukaryota</taxon>
        <taxon>Fungi</taxon>
        <taxon>Dikarya</taxon>
        <taxon>Basidiomycota</taxon>
        <taxon>Agaricomycotina</taxon>
        <taxon>Agaricomycetes</taxon>
        <taxon>Agaricomycetidae</taxon>
        <taxon>Agaricales</taxon>
        <taxon>Marasmiineae</taxon>
        <taxon>Omphalotaceae</taxon>
        <taxon>Gymnopus</taxon>
    </lineage>
</organism>
<protein>
    <recommendedName>
        <fullName evidence="3">F-box domain-containing protein</fullName>
    </recommendedName>
</protein>
<dbReference type="Proteomes" id="UP000799118">
    <property type="component" value="Unassembled WGS sequence"/>
</dbReference>
<evidence type="ECO:0008006" key="3">
    <source>
        <dbReference type="Google" id="ProtNLM"/>
    </source>
</evidence>
<sequence length="263" mass="29031">MTSLPVEIIDYIFGFLADNRRCLMQSSRALYFQSISINPGNVENLVSLLTSPHQTISMNTNKVCMEGHCDKKSSRTLLRPLPSIGNIVVSLSLSTIDLESFPPESYQEFLSGFPCVESLELHAMKFSSVSQLMSTLGKFSCLRTVSLSSISWNDPSNDTPDTLFPYTIPSSLHKLTLNLNYTKGDTMRCFLSQESLPLIRELNLGMVSFLNTGAIGEYLGRLGSSLTVLSLGCDFISTGKVNSLHLPSELTHSQQKTFTLIVI</sequence>
<gene>
    <name evidence="1" type="ORF">BT96DRAFT_999562</name>
</gene>
<dbReference type="AlphaFoldDB" id="A0A6A4H553"/>
<evidence type="ECO:0000313" key="1">
    <source>
        <dbReference type="EMBL" id="KAE9393312.1"/>
    </source>
</evidence>
<dbReference type="Gene3D" id="3.80.10.10">
    <property type="entry name" value="Ribonuclease Inhibitor"/>
    <property type="match status" value="1"/>
</dbReference>
<reference evidence="1" key="1">
    <citation type="journal article" date="2019" name="Environ. Microbiol.">
        <title>Fungal ecological strategies reflected in gene transcription - a case study of two litter decomposers.</title>
        <authorList>
            <person name="Barbi F."/>
            <person name="Kohler A."/>
            <person name="Barry K."/>
            <person name="Baskaran P."/>
            <person name="Daum C."/>
            <person name="Fauchery L."/>
            <person name="Ihrmark K."/>
            <person name="Kuo A."/>
            <person name="LaButti K."/>
            <person name="Lipzen A."/>
            <person name="Morin E."/>
            <person name="Grigoriev I.V."/>
            <person name="Henrissat B."/>
            <person name="Lindahl B."/>
            <person name="Martin F."/>
        </authorList>
    </citation>
    <scope>NUCLEOTIDE SEQUENCE</scope>
    <source>
        <strain evidence="1">JB14</strain>
    </source>
</reference>
<evidence type="ECO:0000313" key="2">
    <source>
        <dbReference type="Proteomes" id="UP000799118"/>
    </source>
</evidence>
<name>A0A6A4H553_9AGAR</name>
<proteinExistence type="predicted"/>
<dbReference type="EMBL" id="ML769575">
    <property type="protein sequence ID" value="KAE9393312.1"/>
    <property type="molecule type" value="Genomic_DNA"/>
</dbReference>
<keyword evidence="2" id="KW-1185">Reference proteome</keyword>
<accession>A0A6A4H553</accession>